<feature type="region of interest" description="Disordered" evidence="7">
    <location>
        <begin position="48"/>
        <end position="87"/>
    </location>
</feature>
<dbReference type="Pfam" id="PF09696">
    <property type="entry name" value="Ctf8"/>
    <property type="match status" value="1"/>
</dbReference>
<dbReference type="GO" id="GO:0031390">
    <property type="term" value="C:Ctf18 RFC-like complex"/>
    <property type="evidence" value="ECO:0007669"/>
    <property type="project" value="InterPro"/>
</dbReference>
<evidence type="ECO:0008006" key="10">
    <source>
        <dbReference type="Google" id="ProtNLM"/>
    </source>
</evidence>
<evidence type="ECO:0000256" key="6">
    <source>
        <dbReference type="ARBA" id="ARBA00038447"/>
    </source>
</evidence>
<evidence type="ECO:0000256" key="7">
    <source>
        <dbReference type="SAM" id="MobiDB-lite"/>
    </source>
</evidence>
<dbReference type="GO" id="GO:0006260">
    <property type="term" value="P:DNA replication"/>
    <property type="evidence" value="ECO:0007669"/>
    <property type="project" value="UniProtKB-KW"/>
</dbReference>
<keyword evidence="2" id="KW-0235">DNA replication</keyword>
<sequence length="169" mass="18322">MDNQSSTVTIHLRTPGASAGTAVPNALPTVLQTPAGLALLELQGTINLPEAPRGDEDEEGQDGQEHSVAGPQAQTVPIGRLDFPDYDPAAGADSTGWMRRVHLYVGPHQRLTGEVKKLPRPLAVVRRKQQQKDSADRAALSETDLEVVEVVYYKLLFSQRPEPMTATSF</sequence>
<evidence type="ECO:0000256" key="4">
    <source>
        <dbReference type="ARBA" id="ARBA00023242"/>
    </source>
</evidence>
<feature type="region of interest" description="Disordered" evidence="7">
    <location>
        <begin position="1"/>
        <end position="23"/>
    </location>
</feature>
<dbReference type="RefSeq" id="XP_016586769.1">
    <property type="nucleotide sequence ID" value="XM_016736498.1"/>
</dbReference>
<dbReference type="PANTHER" id="PTHR28605:SF1">
    <property type="entry name" value="CHROMOSOME TRANSMISSION FIDELITY FACTOR 8"/>
    <property type="match status" value="1"/>
</dbReference>
<keyword evidence="4" id="KW-0539">Nucleus</keyword>
<dbReference type="AlphaFoldDB" id="A0A0F2M306"/>
<keyword evidence="5" id="KW-0131">Cell cycle</keyword>
<protein>
    <recommendedName>
        <fullName evidence="10">Chromosome transmission fidelity protein 8</fullName>
    </recommendedName>
</protein>
<dbReference type="VEuPathDB" id="FungiDB:SPSK_09931"/>
<dbReference type="KEGG" id="ssck:SPSK_09931"/>
<dbReference type="EMBL" id="AXCR01000007">
    <property type="protein sequence ID" value="KJR84093.1"/>
    <property type="molecule type" value="Genomic_DNA"/>
</dbReference>
<comment type="similarity">
    <text evidence="6">Belongs to the CTF8 family.</text>
</comment>
<dbReference type="GO" id="GO:0007064">
    <property type="term" value="P:mitotic sister chromatid cohesion"/>
    <property type="evidence" value="ECO:0007669"/>
    <property type="project" value="InterPro"/>
</dbReference>
<comment type="subcellular location">
    <subcellularLocation>
        <location evidence="1">Nucleus</location>
    </subcellularLocation>
</comment>
<proteinExistence type="inferred from homology"/>
<evidence type="ECO:0000256" key="3">
    <source>
        <dbReference type="ARBA" id="ARBA00023125"/>
    </source>
</evidence>
<evidence type="ECO:0000313" key="9">
    <source>
        <dbReference type="Proteomes" id="UP000033710"/>
    </source>
</evidence>
<evidence type="ECO:0000256" key="2">
    <source>
        <dbReference type="ARBA" id="ARBA00022705"/>
    </source>
</evidence>
<dbReference type="Proteomes" id="UP000033710">
    <property type="component" value="Unassembled WGS sequence"/>
</dbReference>
<evidence type="ECO:0000256" key="1">
    <source>
        <dbReference type="ARBA" id="ARBA00004123"/>
    </source>
</evidence>
<gene>
    <name evidence="8" type="ORF">SPSK_09931</name>
</gene>
<dbReference type="PANTHER" id="PTHR28605">
    <property type="entry name" value="CTF8, CHROMOSOME TRANSMISSION FIDELITY FACTOR 8 HOMOLOG (S. CEREVISIAE)"/>
    <property type="match status" value="1"/>
</dbReference>
<reference evidence="8 9" key="1">
    <citation type="journal article" date="2014" name="BMC Genomics">
        <title>Comparative genomics of the major fungal agents of human and animal Sporotrichosis: Sporothrix schenckii and Sporothrix brasiliensis.</title>
        <authorList>
            <person name="Teixeira M.M."/>
            <person name="de Almeida L.G."/>
            <person name="Kubitschek-Barreira P."/>
            <person name="Alves F.L."/>
            <person name="Kioshima E.S."/>
            <person name="Abadio A.K."/>
            <person name="Fernandes L."/>
            <person name="Derengowski L.S."/>
            <person name="Ferreira K.S."/>
            <person name="Souza R.C."/>
            <person name="Ruiz J.C."/>
            <person name="de Andrade N.C."/>
            <person name="Paes H.C."/>
            <person name="Nicola A.M."/>
            <person name="Albuquerque P."/>
            <person name="Gerber A.L."/>
            <person name="Martins V.P."/>
            <person name="Peconick L.D."/>
            <person name="Neto A.V."/>
            <person name="Chaucanez C.B."/>
            <person name="Silva P.A."/>
            <person name="Cunha O.L."/>
            <person name="de Oliveira F.F."/>
            <person name="dos Santos T.C."/>
            <person name="Barros A.L."/>
            <person name="Soares M.A."/>
            <person name="de Oliveira L.M."/>
            <person name="Marini M.M."/>
            <person name="Villalobos-Duno H."/>
            <person name="Cunha M.M."/>
            <person name="de Hoog S."/>
            <person name="da Silveira J.F."/>
            <person name="Henrissat B."/>
            <person name="Nino-Vega G.A."/>
            <person name="Cisalpino P.S."/>
            <person name="Mora-Montes H.M."/>
            <person name="Almeida S.R."/>
            <person name="Stajich J.E."/>
            <person name="Lopes-Bezerra L.M."/>
            <person name="Vasconcelos A.T."/>
            <person name="Felipe M.S."/>
        </authorList>
    </citation>
    <scope>NUCLEOTIDE SEQUENCE [LARGE SCALE GENOMIC DNA]</scope>
    <source>
        <strain evidence="8 9">1099-18</strain>
    </source>
</reference>
<reference evidence="8 9" key="2">
    <citation type="journal article" date="2015" name="Eukaryot. Cell">
        <title>Asexual propagation of a virulent clone complex in a human and feline outbreak of sporotrichosis.</title>
        <authorList>
            <person name="Teixeira Mde M."/>
            <person name="Rodrigues A.M."/>
            <person name="Tsui C.K."/>
            <person name="de Almeida L.G."/>
            <person name="Van Diepeningen A.D."/>
            <person name="van den Ende B.G."/>
            <person name="Fernandes G.F."/>
            <person name="Kano R."/>
            <person name="Hamelin R.C."/>
            <person name="Lopes-Bezerra L.M."/>
            <person name="Vasconcelos A.T."/>
            <person name="de Hoog S."/>
            <person name="de Camargo Z.P."/>
            <person name="Felipe M.S."/>
        </authorList>
    </citation>
    <scope>NUCLEOTIDE SEQUENCE [LARGE SCALE GENOMIC DNA]</scope>
    <source>
        <strain evidence="8 9">1099-18</strain>
    </source>
</reference>
<evidence type="ECO:0000256" key="5">
    <source>
        <dbReference type="ARBA" id="ARBA00023306"/>
    </source>
</evidence>
<keyword evidence="3" id="KW-0238">DNA-binding</keyword>
<dbReference type="OrthoDB" id="121932at2759"/>
<dbReference type="GO" id="GO:0003677">
    <property type="term" value="F:DNA binding"/>
    <property type="evidence" value="ECO:0007669"/>
    <property type="project" value="UniProtKB-KW"/>
</dbReference>
<dbReference type="GeneID" id="27671775"/>
<name>A0A0F2M306_SPOSC</name>
<dbReference type="InterPro" id="IPR018607">
    <property type="entry name" value="Ctf8"/>
</dbReference>
<evidence type="ECO:0000313" key="8">
    <source>
        <dbReference type="EMBL" id="KJR84093.1"/>
    </source>
</evidence>
<accession>A0A0F2M306</accession>
<comment type="caution">
    <text evidence="8">The sequence shown here is derived from an EMBL/GenBank/DDBJ whole genome shotgun (WGS) entry which is preliminary data.</text>
</comment>
<organism evidence="8 9">
    <name type="scientific">Sporothrix schenckii 1099-18</name>
    <dbReference type="NCBI Taxonomy" id="1397361"/>
    <lineage>
        <taxon>Eukaryota</taxon>
        <taxon>Fungi</taxon>
        <taxon>Dikarya</taxon>
        <taxon>Ascomycota</taxon>
        <taxon>Pezizomycotina</taxon>
        <taxon>Sordariomycetes</taxon>
        <taxon>Sordariomycetidae</taxon>
        <taxon>Ophiostomatales</taxon>
        <taxon>Ophiostomataceae</taxon>
        <taxon>Sporothrix</taxon>
    </lineage>
</organism>